<evidence type="ECO:0000256" key="6">
    <source>
        <dbReference type="ARBA" id="ARBA00022989"/>
    </source>
</evidence>
<evidence type="ECO:0000256" key="3">
    <source>
        <dbReference type="ARBA" id="ARBA00022475"/>
    </source>
</evidence>
<evidence type="ECO:0000256" key="4">
    <source>
        <dbReference type="ARBA" id="ARBA00022692"/>
    </source>
</evidence>
<keyword evidence="4 9" id="KW-0812">Transmembrane</keyword>
<evidence type="ECO:0000256" key="2">
    <source>
        <dbReference type="ARBA" id="ARBA00022448"/>
    </source>
</evidence>
<evidence type="ECO:0000256" key="7">
    <source>
        <dbReference type="ARBA" id="ARBA00023136"/>
    </source>
</evidence>
<feature type="transmembrane region" description="Helical" evidence="9">
    <location>
        <begin position="269"/>
        <end position="287"/>
    </location>
</feature>
<feature type="transmembrane region" description="Helical" evidence="9">
    <location>
        <begin position="190"/>
        <end position="210"/>
    </location>
</feature>
<keyword evidence="3" id="KW-1003">Cell membrane</keyword>
<dbReference type="Proteomes" id="UP001056035">
    <property type="component" value="Chromosome"/>
</dbReference>
<name>A0ABY5DZM4_9ACTN</name>
<keyword evidence="6 9" id="KW-1133">Transmembrane helix</keyword>
<protein>
    <submittedName>
        <fullName evidence="10">Branched-chain amino acid ABC transporter permease</fullName>
    </submittedName>
</protein>
<reference evidence="10 11" key="1">
    <citation type="submission" date="2022-06" db="EMBL/GenBank/DDBJ databases">
        <title>Paraconexibacter antarcticus.</title>
        <authorList>
            <person name="Kim C.S."/>
        </authorList>
    </citation>
    <scope>NUCLEOTIDE SEQUENCE [LARGE SCALE GENOMIC DNA]</scope>
    <source>
        <strain evidence="10 11">02-257</strain>
    </source>
</reference>
<gene>
    <name evidence="10" type="ORF">NBH00_07525</name>
</gene>
<keyword evidence="5" id="KW-0029">Amino-acid transport</keyword>
<feature type="transmembrane region" description="Helical" evidence="9">
    <location>
        <begin position="91"/>
        <end position="114"/>
    </location>
</feature>
<organism evidence="10 11">
    <name type="scientific">Paraconexibacter antarcticus</name>
    <dbReference type="NCBI Taxonomy" id="2949664"/>
    <lineage>
        <taxon>Bacteria</taxon>
        <taxon>Bacillati</taxon>
        <taxon>Actinomycetota</taxon>
        <taxon>Thermoleophilia</taxon>
        <taxon>Solirubrobacterales</taxon>
        <taxon>Paraconexibacteraceae</taxon>
        <taxon>Paraconexibacter</taxon>
    </lineage>
</organism>
<comment type="subcellular location">
    <subcellularLocation>
        <location evidence="1">Cell membrane</location>
        <topology evidence="1">Multi-pass membrane protein</topology>
    </subcellularLocation>
</comment>
<dbReference type="PANTHER" id="PTHR11795">
    <property type="entry name" value="BRANCHED-CHAIN AMINO ACID TRANSPORT SYSTEM PERMEASE PROTEIN LIVH"/>
    <property type="match status" value="1"/>
</dbReference>
<evidence type="ECO:0000256" key="8">
    <source>
        <dbReference type="ARBA" id="ARBA00037998"/>
    </source>
</evidence>
<keyword evidence="11" id="KW-1185">Reference proteome</keyword>
<dbReference type="RefSeq" id="WP_254572723.1">
    <property type="nucleotide sequence ID" value="NZ_CP098502.1"/>
</dbReference>
<keyword evidence="7 9" id="KW-0472">Membrane</keyword>
<keyword evidence="2" id="KW-0813">Transport</keyword>
<dbReference type="InterPro" id="IPR001851">
    <property type="entry name" value="ABC_transp_permease"/>
</dbReference>
<feature type="transmembrane region" description="Helical" evidence="9">
    <location>
        <begin position="6"/>
        <end position="27"/>
    </location>
</feature>
<evidence type="ECO:0000313" key="10">
    <source>
        <dbReference type="EMBL" id="UTI66045.1"/>
    </source>
</evidence>
<proteinExistence type="inferred from homology"/>
<evidence type="ECO:0000256" key="1">
    <source>
        <dbReference type="ARBA" id="ARBA00004651"/>
    </source>
</evidence>
<sequence length="295" mass="30616">MTEFFQLLFSGVALGAVYSLIALGFTVIYRASRVINFSQGAFILVSAYVISWLATDKGVPFFLAVALSIVFAVAVGVAFQLLVLRHLVGRSAFVAVMVTIGASIAMTAAVSAIFGPDQKLLGDPWGSSAVHAAGITFTWVKLWSIIVVAAVLYALYLFDRHSRYGLAMRATASDHIAALAAGVPVGRVHAIAWGMAATLGTIAGMFLAGFPNSPNLGLGDASFRAFPAIILGGLESPKGAVVGGVSIGVVEILTSGYSPGWAGTNFSAVAPYIVMIAVLLAKPYGLFGSVPAERI</sequence>
<evidence type="ECO:0000313" key="11">
    <source>
        <dbReference type="Proteomes" id="UP001056035"/>
    </source>
</evidence>
<feature type="transmembrane region" description="Helical" evidence="9">
    <location>
        <begin position="34"/>
        <end position="55"/>
    </location>
</feature>
<comment type="similarity">
    <text evidence="8">Belongs to the binding-protein-dependent transport system permease family. LivHM subfamily.</text>
</comment>
<dbReference type="InterPro" id="IPR052157">
    <property type="entry name" value="BCAA_transport_permease"/>
</dbReference>
<evidence type="ECO:0000256" key="9">
    <source>
        <dbReference type="SAM" id="Phobius"/>
    </source>
</evidence>
<evidence type="ECO:0000256" key="5">
    <source>
        <dbReference type="ARBA" id="ARBA00022970"/>
    </source>
</evidence>
<feature type="transmembrane region" description="Helical" evidence="9">
    <location>
        <begin position="134"/>
        <end position="158"/>
    </location>
</feature>
<dbReference type="Pfam" id="PF02653">
    <property type="entry name" value="BPD_transp_2"/>
    <property type="match status" value="1"/>
</dbReference>
<dbReference type="EMBL" id="CP098502">
    <property type="protein sequence ID" value="UTI66045.1"/>
    <property type="molecule type" value="Genomic_DNA"/>
</dbReference>
<accession>A0ABY5DZM4</accession>
<dbReference type="PANTHER" id="PTHR11795:SF450">
    <property type="entry name" value="ABC TRANSPORTER PERMEASE PROTEIN"/>
    <property type="match status" value="1"/>
</dbReference>
<dbReference type="CDD" id="cd06582">
    <property type="entry name" value="TM_PBP1_LivH_like"/>
    <property type="match status" value="1"/>
</dbReference>
<feature type="transmembrane region" description="Helical" evidence="9">
    <location>
        <begin position="61"/>
        <end position="84"/>
    </location>
</feature>